<evidence type="ECO:0000259" key="2">
    <source>
        <dbReference type="PROSITE" id="PS50850"/>
    </source>
</evidence>
<feature type="transmembrane region" description="Helical" evidence="1">
    <location>
        <begin position="166"/>
        <end position="183"/>
    </location>
</feature>
<proteinExistence type="predicted"/>
<dbReference type="OrthoDB" id="28454at2157"/>
<sequence length="403" mass="42537">MDRDILLILASRVLRSMAAGALGIATSLYLYNVIHLSLTLIGIFFGVGAFTAPALSLYFGRLGDKYGRKNMLMLATAMLPTATAILLLTRNYGLLLVAAALGGFGTAGALASGSVGAVVAPMMTAILADKTKDSERTMTYSLLNVGSGLAGAAGVLMVHLGYSESFTISLILSSISLIAIAPIKDDYRPRKITKTRDGRSGERDRKVMKMFAAVGVLNGTGQGLVTPFLPILFELLFHATKGMVSNIFFLGGVGAALMSLATPTLTQRMGFVNAIIVTRTISTAALVALPFIGYLPLSNDLIIAVMAYLAFVMFRVAALPAQQSLMMGLVSREARSTTAGVNQAARLFPSAVSTTASGAMLDYLPIPIPFTLALAVNVANIYLYKKFFGSMAFDGRKISASLE</sequence>
<feature type="transmembrane region" description="Helical" evidence="1">
    <location>
        <begin position="243"/>
        <end position="262"/>
    </location>
</feature>
<feature type="transmembrane region" description="Helical" evidence="1">
    <location>
        <begin position="95"/>
        <end position="128"/>
    </location>
</feature>
<keyword evidence="1" id="KW-0812">Transmembrane</keyword>
<dbReference type="SUPFAM" id="SSF103473">
    <property type="entry name" value="MFS general substrate transporter"/>
    <property type="match status" value="1"/>
</dbReference>
<feature type="transmembrane region" description="Helical" evidence="1">
    <location>
        <begin position="210"/>
        <end position="231"/>
    </location>
</feature>
<dbReference type="InterPro" id="IPR020846">
    <property type="entry name" value="MFS_dom"/>
</dbReference>
<feature type="transmembrane region" description="Helical" evidence="1">
    <location>
        <begin position="301"/>
        <end position="318"/>
    </location>
</feature>
<feature type="transmembrane region" description="Helical" evidence="1">
    <location>
        <begin position="274"/>
        <end position="295"/>
    </location>
</feature>
<name>A0A830GSP3_9CREN</name>
<dbReference type="AlphaFoldDB" id="A0A830GSP3"/>
<evidence type="ECO:0000256" key="1">
    <source>
        <dbReference type="SAM" id="Phobius"/>
    </source>
</evidence>
<dbReference type="InterPro" id="IPR036259">
    <property type="entry name" value="MFS_trans_sf"/>
</dbReference>
<organism evidence="3 4">
    <name type="scientific">Thermocladium modestius</name>
    <dbReference type="NCBI Taxonomy" id="62609"/>
    <lineage>
        <taxon>Archaea</taxon>
        <taxon>Thermoproteota</taxon>
        <taxon>Thermoprotei</taxon>
        <taxon>Thermoproteales</taxon>
        <taxon>Thermoproteaceae</taxon>
        <taxon>Thermocladium</taxon>
    </lineage>
</organism>
<evidence type="ECO:0000313" key="4">
    <source>
        <dbReference type="Proteomes" id="UP000610960"/>
    </source>
</evidence>
<dbReference type="Pfam" id="PF07690">
    <property type="entry name" value="MFS_1"/>
    <property type="match status" value="1"/>
</dbReference>
<dbReference type="PANTHER" id="PTHR23520">
    <property type="entry name" value="TRANSPORTER, PUTATIVE (AFU_ORTHOLOGUE AFUA_3G04000)-RELATED"/>
    <property type="match status" value="1"/>
</dbReference>
<dbReference type="EMBL" id="BMNL01000002">
    <property type="protein sequence ID" value="GGP20300.1"/>
    <property type="molecule type" value="Genomic_DNA"/>
</dbReference>
<dbReference type="GO" id="GO:0022857">
    <property type="term" value="F:transmembrane transporter activity"/>
    <property type="evidence" value="ECO:0007669"/>
    <property type="project" value="InterPro"/>
</dbReference>
<dbReference type="Gene3D" id="1.20.1250.20">
    <property type="entry name" value="MFS general substrate transporter like domains"/>
    <property type="match status" value="1"/>
</dbReference>
<dbReference type="Proteomes" id="UP000610960">
    <property type="component" value="Unassembled WGS sequence"/>
</dbReference>
<evidence type="ECO:0000313" key="3">
    <source>
        <dbReference type="EMBL" id="GGP20300.1"/>
    </source>
</evidence>
<feature type="transmembrane region" description="Helical" evidence="1">
    <location>
        <begin position="33"/>
        <end position="59"/>
    </location>
</feature>
<feature type="domain" description="Major facilitator superfamily (MFS) profile" evidence="2">
    <location>
        <begin position="1"/>
        <end position="403"/>
    </location>
</feature>
<keyword evidence="1" id="KW-1133">Transmembrane helix</keyword>
<dbReference type="InterPro" id="IPR011701">
    <property type="entry name" value="MFS"/>
</dbReference>
<gene>
    <name evidence="3" type="ORF">GCM10007981_07820</name>
</gene>
<dbReference type="PROSITE" id="PS50850">
    <property type="entry name" value="MFS"/>
    <property type="match status" value="1"/>
</dbReference>
<reference evidence="3" key="2">
    <citation type="submission" date="2020-09" db="EMBL/GenBank/DDBJ databases">
        <authorList>
            <person name="Sun Q."/>
            <person name="Ohkuma M."/>
        </authorList>
    </citation>
    <scope>NUCLEOTIDE SEQUENCE</scope>
    <source>
        <strain evidence="3">JCM 10088</strain>
    </source>
</reference>
<comment type="caution">
    <text evidence="3">The sequence shown here is derived from an EMBL/GenBank/DDBJ whole genome shotgun (WGS) entry which is preliminary data.</text>
</comment>
<dbReference type="PANTHER" id="PTHR23520:SF5">
    <property type="entry name" value="TRANSPORTER, PUTATIVE (AFU_ORTHOLOGUE AFUA_3G04000)-RELATED"/>
    <property type="match status" value="1"/>
</dbReference>
<keyword evidence="1" id="KW-0472">Membrane</keyword>
<accession>A0A830GSP3</accession>
<dbReference type="RefSeq" id="WP_188596134.1">
    <property type="nucleotide sequence ID" value="NZ_BMNL01000002.1"/>
</dbReference>
<protein>
    <recommendedName>
        <fullName evidence="2">Major facilitator superfamily (MFS) profile domain-containing protein</fullName>
    </recommendedName>
</protein>
<reference evidence="3" key="1">
    <citation type="journal article" date="2014" name="Int. J. Syst. Evol. Microbiol.">
        <title>Complete genome sequence of Corynebacterium casei LMG S-19264T (=DSM 44701T), isolated from a smear-ripened cheese.</title>
        <authorList>
            <consortium name="US DOE Joint Genome Institute (JGI-PGF)"/>
            <person name="Walter F."/>
            <person name="Albersmeier A."/>
            <person name="Kalinowski J."/>
            <person name="Ruckert C."/>
        </authorList>
    </citation>
    <scope>NUCLEOTIDE SEQUENCE</scope>
    <source>
        <strain evidence="3">JCM 10088</strain>
    </source>
</reference>
<keyword evidence="4" id="KW-1185">Reference proteome</keyword>
<feature type="transmembrane region" description="Helical" evidence="1">
    <location>
        <begin position="140"/>
        <end position="160"/>
    </location>
</feature>
<feature type="transmembrane region" description="Helical" evidence="1">
    <location>
        <begin position="71"/>
        <end position="89"/>
    </location>
</feature>